<dbReference type="PANTHER" id="PTHR43249:SF1">
    <property type="entry name" value="D-GLUCOSIDE 3-DEHYDROGENASE"/>
    <property type="match status" value="1"/>
</dbReference>
<dbReference type="InterPro" id="IPR000683">
    <property type="entry name" value="Gfo/Idh/MocA-like_OxRdtase_N"/>
</dbReference>
<dbReference type="Gene3D" id="3.40.50.720">
    <property type="entry name" value="NAD(P)-binding Rossmann-like Domain"/>
    <property type="match status" value="1"/>
</dbReference>
<comment type="caution">
    <text evidence="2">The sequence shown here is derived from an EMBL/GenBank/DDBJ whole genome shotgun (WGS) entry which is preliminary data.</text>
</comment>
<evidence type="ECO:0000313" key="3">
    <source>
        <dbReference type="Proteomes" id="UP000229703"/>
    </source>
</evidence>
<sequence>MERLKCGVVGLGRIGWCHHCQKIQERDDLELTCVVDPLAERREEAITTFKTKAFSTIEEAINNLNLDLLVVASPSKFHCEQTIRALNSGINVLVEKPMAGTLKEVDEMIATSKRKGKVLAVHQQHRFAADYVQLKEILDSGILGKVYRIIRRDYGFSRRSDWQSLKRMGGGTLTLIIHRLQLFS</sequence>
<dbReference type="SUPFAM" id="SSF51735">
    <property type="entry name" value="NAD(P)-binding Rossmann-fold domains"/>
    <property type="match status" value="1"/>
</dbReference>
<evidence type="ECO:0000259" key="1">
    <source>
        <dbReference type="Pfam" id="PF01408"/>
    </source>
</evidence>
<dbReference type="InterPro" id="IPR052515">
    <property type="entry name" value="Gfo/Idh/MocA_Oxidoreductase"/>
</dbReference>
<gene>
    <name evidence="2" type="ORF">COZ37_04055</name>
</gene>
<dbReference type="InterPro" id="IPR036291">
    <property type="entry name" value="NAD(P)-bd_dom_sf"/>
</dbReference>
<protein>
    <submittedName>
        <fullName evidence="2">Gfo/Idh/MocA family oxidoreductase</fullName>
    </submittedName>
</protein>
<dbReference type="Pfam" id="PF01408">
    <property type="entry name" value="GFO_IDH_MocA"/>
    <property type="match status" value="1"/>
</dbReference>
<feature type="non-terminal residue" evidence="2">
    <location>
        <position position="184"/>
    </location>
</feature>
<organism evidence="2 3">
    <name type="scientific">bacterium (Candidatus Ratteibacteria) CG_4_10_14_3_um_filter_41_18</name>
    <dbReference type="NCBI Taxonomy" id="2014287"/>
    <lineage>
        <taxon>Bacteria</taxon>
        <taxon>Candidatus Ratteibacteria</taxon>
    </lineage>
</organism>
<dbReference type="Gene3D" id="3.30.360.10">
    <property type="entry name" value="Dihydrodipicolinate Reductase, domain 2"/>
    <property type="match status" value="1"/>
</dbReference>
<reference evidence="3" key="1">
    <citation type="submission" date="2017-09" db="EMBL/GenBank/DDBJ databases">
        <title>Depth-based differentiation of microbial function through sediment-hosted aquifers and enrichment of novel symbionts in the deep terrestrial subsurface.</title>
        <authorList>
            <person name="Probst A.J."/>
            <person name="Ladd B."/>
            <person name="Jarett J.K."/>
            <person name="Geller-Mcgrath D.E."/>
            <person name="Sieber C.M.K."/>
            <person name="Emerson J.B."/>
            <person name="Anantharaman K."/>
            <person name="Thomas B.C."/>
            <person name="Malmstrom R."/>
            <person name="Stieglmeier M."/>
            <person name="Klingl A."/>
            <person name="Woyke T."/>
            <person name="Ryan C.M."/>
            <person name="Banfield J.F."/>
        </authorList>
    </citation>
    <scope>NUCLEOTIDE SEQUENCE [LARGE SCALE GENOMIC DNA]</scope>
</reference>
<dbReference type="GO" id="GO:0000166">
    <property type="term" value="F:nucleotide binding"/>
    <property type="evidence" value="ECO:0007669"/>
    <property type="project" value="InterPro"/>
</dbReference>
<dbReference type="AlphaFoldDB" id="A0A2M7M393"/>
<evidence type="ECO:0000313" key="2">
    <source>
        <dbReference type="EMBL" id="PIX77181.1"/>
    </source>
</evidence>
<dbReference type="EMBL" id="PFJK01000186">
    <property type="protein sequence ID" value="PIX77181.1"/>
    <property type="molecule type" value="Genomic_DNA"/>
</dbReference>
<dbReference type="Proteomes" id="UP000229703">
    <property type="component" value="Unassembled WGS sequence"/>
</dbReference>
<proteinExistence type="predicted"/>
<feature type="domain" description="Gfo/Idh/MocA-like oxidoreductase N-terminal" evidence="1">
    <location>
        <begin position="4"/>
        <end position="121"/>
    </location>
</feature>
<accession>A0A2M7M393</accession>
<name>A0A2M7M393_9BACT</name>
<dbReference type="PANTHER" id="PTHR43249">
    <property type="entry name" value="UDP-N-ACETYL-2-AMINO-2-DEOXY-D-GLUCURONATE OXIDASE"/>
    <property type="match status" value="1"/>
</dbReference>